<evidence type="ECO:0000313" key="2">
    <source>
        <dbReference type="Proteomes" id="UP000789405"/>
    </source>
</evidence>
<dbReference type="AlphaFoldDB" id="A0A9N9P9K8"/>
<gene>
    <name evidence="1" type="ORF">DERYTH_LOCUS26671</name>
</gene>
<dbReference type="OrthoDB" id="2308446at2759"/>
<comment type="caution">
    <text evidence="1">The sequence shown here is derived from an EMBL/GenBank/DDBJ whole genome shotgun (WGS) entry which is preliminary data.</text>
</comment>
<keyword evidence="2" id="KW-1185">Reference proteome</keyword>
<dbReference type="Proteomes" id="UP000789405">
    <property type="component" value="Unassembled WGS sequence"/>
</dbReference>
<feature type="non-terminal residue" evidence="1">
    <location>
        <position position="1"/>
    </location>
</feature>
<reference evidence="1" key="1">
    <citation type="submission" date="2021-06" db="EMBL/GenBank/DDBJ databases">
        <authorList>
            <person name="Kallberg Y."/>
            <person name="Tangrot J."/>
            <person name="Rosling A."/>
        </authorList>
    </citation>
    <scope>NUCLEOTIDE SEQUENCE</scope>
    <source>
        <strain evidence="1">MA453B</strain>
    </source>
</reference>
<protein>
    <submittedName>
        <fullName evidence="1">3364_t:CDS:1</fullName>
    </submittedName>
</protein>
<proteinExistence type="predicted"/>
<sequence length="92" mass="10406">VKAKFESRQYIATCANYFDNIHKSSTSTKDIPANGINTHLVIECNIQDVSVEIIEYHLWKDVDGILIDMLNVGLNSIDKNVKPRNPGWFITA</sequence>
<organism evidence="1 2">
    <name type="scientific">Dentiscutata erythropus</name>
    <dbReference type="NCBI Taxonomy" id="1348616"/>
    <lineage>
        <taxon>Eukaryota</taxon>
        <taxon>Fungi</taxon>
        <taxon>Fungi incertae sedis</taxon>
        <taxon>Mucoromycota</taxon>
        <taxon>Glomeromycotina</taxon>
        <taxon>Glomeromycetes</taxon>
        <taxon>Diversisporales</taxon>
        <taxon>Gigasporaceae</taxon>
        <taxon>Dentiscutata</taxon>
    </lineage>
</organism>
<feature type="non-terminal residue" evidence="1">
    <location>
        <position position="92"/>
    </location>
</feature>
<accession>A0A9N9P9K8</accession>
<evidence type="ECO:0000313" key="1">
    <source>
        <dbReference type="EMBL" id="CAG8818733.1"/>
    </source>
</evidence>
<name>A0A9N9P9K8_9GLOM</name>
<dbReference type="EMBL" id="CAJVPY010056938">
    <property type="protein sequence ID" value="CAG8818733.1"/>
    <property type="molecule type" value="Genomic_DNA"/>
</dbReference>